<keyword evidence="1" id="KW-0547">Nucleotide-binding</keyword>
<dbReference type="EMBL" id="WHNP01000256">
    <property type="protein sequence ID" value="MPW24176.1"/>
    <property type="molecule type" value="Genomic_DNA"/>
</dbReference>
<sequence length="213" mass="22981">MSLTDSDCLAPKITPAGHLLAAPDVDAPPLPDDVALGASFRRGTGHGLLYLGSATIGRALPPAWAWWRDFGARYVTSLCTTSEGEEVTVSQPDTGDFERLIEDAPPMTGAEYLTSDVLAALWGEIDTALRDELASTGESLQAFLKSRHPAWNLVGRVHFNLAENRKDPEAPFAFLATYAARISAHGKTQHQPLSRALEEFSGARNKAKLLSLL</sequence>
<evidence type="ECO:0000313" key="1">
    <source>
        <dbReference type="EMBL" id="MPW24176.1"/>
    </source>
</evidence>
<dbReference type="AlphaFoldDB" id="A0A7X1TM09"/>
<reference evidence="1 2" key="1">
    <citation type="submission" date="2019-10" db="EMBL/GenBank/DDBJ databases">
        <title>Paraburkholderia sp. isolated from nodules of Mimosa pudica from Brazilian Atlantic Forest soils.</title>
        <authorList>
            <person name="Paulitsch F."/>
            <person name="Hungria M."/>
            <person name="Dall'Agnol R."/>
        </authorList>
    </citation>
    <scope>NUCLEOTIDE SEQUENCE [LARGE SCALE GENOMIC DNA]</scope>
    <source>
        <strain evidence="1 2">CNPSo 3157</strain>
    </source>
</reference>
<accession>A0A7X1TM09</accession>
<keyword evidence="1" id="KW-0347">Helicase</keyword>
<comment type="caution">
    <text evidence="1">The sequence shown here is derived from an EMBL/GenBank/DDBJ whole genome shotgun (WGS) entry which is preliminary data.</text>
</comment>
<keyword evidence="1" id="KW-0067">ATP-binding</keyword>
<keyword evidence="2" id="KW-1185">Reference proteome</keyword>
<dbReference type="GO" id="GO:0004386">
    <property type="term" value="F:helicase activity"/>
    <property type="evidence" value="ECO:0007669"/>
    <property type="project" value="UniProtKB-KW"/>
</dbReference>
<dbReference type="Proteomes" id="UP000484381">
    <property type="component" value="Unassembled WGS sequence"/>
</dbReference>
<name>A0A7X1TM09_9BURK</name>
<gene>
    <name evidence="1" type="ORF">GCT13_48065</name>
</gene>
<keyword evidence="1" id="KW-0378">Hydrolase</keyword>
<protein>
    <submittedName>
        <fullName evidence="1">ATP-dependent helicase</fullName>
    </submittedName>
</protein>
<organism evidence="1 2">
    <name type="scientific">Paraburkholderia franconis</name>
    <dbReference type="NCBI Taxonomy" id="2654983"/>
    <lineage>
        <taxon>Bacteria</taxon>
        <taxon>Pseudomonadati</taxon>
        <taxon>Pseudomonadota</taxon>
        <taxon>Betaproteobacteria</taxon>
        <taxon>Burkholderiales</taxon>
        <taxon>Burkholderiaceae</taxon>
        <taxon>Paraburkholderia</taxon>
    </lineage>
</organism>
<proteinExistence type="predicted"/>
<evidence type="ECO:0000313" key="2">
    <source>
        <dbReference type="Proteomes" id="UP000484381"/>
    </source>
</evidence>
<feature type="non-terminal residue" evidence="1">
    <location>
        <position position="213"/>
    </location>
</feature>